<dbReference type="GO" id="GO:0003735">
    <property type="term" value="F:structural constituent of ribosome"/>
    <property type="evidence" value="ECO:0007669"/>
    <property type="project" value="TreeGrafter"/>
</dbReference>
<dbReference type="InterPro" id="IPR007529">
    <property type="entry name" value="Znf_HIT"/>
</dbReference>
<keyword evidence="5" id="KW-1185">Reference proteome</keyword>
<evidence type="ECO:0000256" key="1">
    <source>
        <dbReference type="ARBA" id="ARBA00008563"/>
    </source>
</evidence>
<evidence type="ECO:0000256" key="3">
    <source>
        <dbReference type="PROSITE-ProRule" id="PRU00453"/>
    </source>
</evidence>
<dbReference type="SUPFAM" id="SSF141091">
    <property type="entry name" value="L21p-like"/>
    <property type="match status" value="1"/>
</dbReference>
<dbReference type="GO" id="GO:0005762">
    <property type="term" value="C:mitochondrial large ribosomal subunit"/>
    <property type="evidence" value="ECO:0007669"/>
    <property type="project" value="TreeGrafter"/>
</dbReference>
<dbReference type="GO" id="GO:0008270">
    <property type="term" value="F:zinc ion binding"/>
    <property type="evidence" value="ECO:0007669"/>
    <property type="project" value="UniProtKB-UniRule"/>
</dbReference>
<dbReference type="InterPro" id="IPR028909">
    <property type="entry name" value="bL21-like"/>
</dbReference>
<organism evidence="5 6">
    <name type="scientific">Strongyloides stercoralis</name>
    <name type="common">Threadworm</name>
    <dbReference type="NCBI Taxonomy" id="6248"/>
    <lineage>
        <taxon>Eukaryota</taxon>
        <taxon>Metazoa</taxon>
        <taxon>Ecdysozoa</taxon>
        <taxon>Nematoda</taxon>
        <taxon>Chromadorea</taxon>
        <taxon>Rhabditida</taxon>
        <taxon>Tylenchina</taxon>
        <taxon>Panagrolaimomorpha</taxon>
        <taxon>Strongyloidoidea</taxon>
        <taxon>Strongyloididae</taxon>
        <taxon>Strongyloides</taxon>
    </lineage>
</organism>
<dbReference type="PANTHER" id="PTHR21349">
    <property type="entry name" value="50S RIBOSOMAL PROTEIN L21"/>
    <property type="match status" value="1"/>
</dbReference>
<keyword evidence="3" id="KW-0862">Zinc</keyword>
<evidence type="ECO:0000313" key="6">
    <source>
        <dbReference type="WBParaSite" id="TCONS_00010663.p1"/>
    </source>
</evidence>
<evidence type="ECO:0000259" key="4">
    <source>
        <dbReference type="PROSITE" id="PS51083"/>
    </source>
</evidence>
<proteinExistence type="inferred from homology"/>
<evidence type="ECO:0000313" key="5">
    <source>
        <dbReference type="Proteomes" id="UP000035681"/>
    </source>
</evidence>
<comment type="similarity">
    <text evidence="1">Belongs to the bacterial ribosomal protein bL21 family.</text>
</comment>
<dbReference type="Pfam" id="PF00829">
    <property type="entry name" value="Ribosomal_L21p"/>
    <property type="match status" value="1"/>
</dbReference>
<keyword evidence="3" id="KW-0863">Zinc-finger</keyword>
<accession>A0AAF5DF93</accession>
<reference evidence="6" key="1">
    <citation type="submission" date="2024-02" db="UniProtKB">
        <authorList>
            <consortium name="WormBaseParasite"/>
        </authorList>
    </citation>
    <scope>IDENTIFICATION</scope>
</reference>
<dbReference type="PROSITE" id="PS51083">
    <property type="entry name" value="ZF_HIT"/>
    <property type="match status" value="1"/>
</dbReference>
<protein>
    <recommendedName>
        <fullName evidence="2">Large ribosomal subunit protein bL21m</fullName>
    </recommendedName>
</protein>
<evidence type="ECO:0000256" key="2">
    <source>
        <dbReference type="ARBA" id="ARBA00044129"/>
    </source>
</evidence>
<dbReference type="Gene3D" id="3.30.60.190">
    <property type="match status" value="1"/>
</dbReference>
<keyword evidence="3" id="KW-0479">Metal-binding</keyword>
<dbReference type="AlphaFoldDB" id="A0AAF5DF93"/>
<dbReference type="CDD" id="cd23024">
    <property type="entry name" value="zf-HIT_ZNHIT2-3"/>
    <property type="match status" value="1"/>
</dbReference>
<dbReference type="Proteomes" id="UP000035681">
    <property type="component" value="Unplaced"/>
</dbReference>
<dbReference type="PANTHER" id="PTHR21349:SF0">
    <property type="entry name" value="LARGE RIBOSOMAL SUBUNIT PROTEIN BL21M"/>
    <property type="match status" value="1"/>
</dbReference>
<sequence length="319" mass="36718">NTMEVCFFCSCNSTSMNKCPRCGKNFCSLKCYKCQKHFCSEQFYKEWINLHNNKKDNPPILPFEEYMKYQDDNVEKVDMPINVDEGEENNFDSDDDDLTYLDDVVKDTTKDFNNLSMTDIDAKLTSNGLNVIEGDDERSMNNLYSKLTPEEQKAFNLLFEEYQIKIMLRYISSRTFSTAKSELVSTKNVDIVSSLISKKLADKFTKLFAIVHVNGRQFKISQNDLIVLDNNQPIEIGDKIKLEKVLAIGGSEFTMIGRPLLNKNKVYVNATVVEKNISSPEADYVKYDGKNVKHLTWLSREQTTLRINSIFVDPSIIEE</sequence>
<dbReference type="WBParaSite" id="TCONS_00010663.p1">
    <property type="protein sequence ID" value="TCONS_00010663.p1"/>
    <property type="gene ID" value="XLOC_004114"/>
</dbReference>
<dbReference type="InterPro" id="IPR036164">
    <property type="entry name" value="bL21-like_sf"/>
</dbReference>
<feature type="domain" description="HIT-type" evidence="4">
    <location>
        <begin position="6"/>
        <end position="39"/>
    </location>
</feature>
<name>A0AAF5DF93_STRER</name>